<evidence type="ECO:0000256" key="1">
    <source>
        <dbReference type="ARBA" id="ARBA00002523"/>
    </source>
</evidence>
<evidence type="ECO:0000256" key="7">
    <source>
        <dbReference type="ARBA" id="ARBA00023288"/>
    </source>
</evidence>
<dbReference type="InterPro" id="IPR027446">
    <property type="entry name" value="VSG_C_dom_sf"/>
</dbReference>
<proteinExistence type="predicted"/>
<dbReference type="VEuPathDB" id="TriTrypDB:Tb1125.4.5700"/>
<feature type="compositionally biased region" description="Basic and acidic residues" evidence="8">
    <location>
        <begin position="433"/>
        <end position="453"/>
    </location>
</feature>
<dbReference type="AlphaFoldDB" id="A0A1V0FXX7"/>
<keyword evidence="9" id="KW-0732">Signal</keyword>
<evidence type="ECO:0000256" key="8">
    <source>
        <dbReference type="SAM" id="MobiDB-lite"/>
    </source>
</evidence>
<name>A0A1V0FXX7_9TRYP</name>
<keyword evidence="7" id="KW-0449">Lipoprotein</keyword>
<evidence type="ECO:0000256" key="4">
    <source>
        <dbReference type="ARBA" id="ARBA00022622"/>
    </source>
</evidence>
<sequence>MKYSRGWLAKIRIIVLFALVEAKTGNGLHSKTIKFSTACEAADYLNHMKTQLKAKITGADTAVEAAHRSLERINAALAAGTSQQRQRVAPIRAALGARVAQAEQTYSAALPKLTAGLEAVSYLEATQHFVGELTQTVLNKIQAAATQTFLSANGAGISLSLKESMKQTCGGLTGDRTNPNNQARDTGNTITLEFYQLKAKAATDNFANGPTVCNADQAGASGTCKRTADSTNIMVNEGPVFEEDKITATRKTATNGDYTLNKNTPAGVLPRTADVTAALAAIKAAEEAAATLSFQFSEDKAFSLTSDAAFKDAAVLSFLEGAAKYDSEKHSSKLEQIIKNNYGDSDAKLKENVWDQVDSIEISAAATGKEASTTLKQITTISDLRRAAGYYMSKNTKPTSKQDQCTSHKAEPACGTLSREKCTDPCEWKGGEEKGKCEAKGGGKEEVKVENDGKTPTNTTGSNSFVIHKAPVLLAVLLF</sequence>
<organism evidence="11">
    <name type="scientific">Trypanosoma brucei</name>
    <dbReference type="NCBI Taxonomy" id="5691"/>
    <lineage>
        <taxon>Eukaryota</taxon>
        <taxon>Discoba</taxon>
        <taxon>Euglenozoa</taxon>
        <taxon>Kinetoplastea</taxon>
        <taxon>Metakinetoplastina</taxon>
        <taxon>Trypanosomatida</taxon>
        <taxon>Trypanosomatidae</taxon>
        <taxon>Trypanosoma</taxon>
    </lineage>
</organism>
<reference evidence="11" key="1">
    <citation type="submission" date="2016-12" db="EMBL/GenBank/DDBJ databases">
        <title>Extending the VSGnome of Trypanosoma brucei strain TREU927.</title>
        <authorList>
            <person name="Cross G.A."/>
        </authorList>
    </citation>
    <scope>NUCLEOTIDE SEQUENCE</scope>
    <source>
        <strain evidence="11">Tb927.99.291</strain>
    </source>
</reference>
<evidence type="ECO:0000259" key="10">
    <source>
        <dbReference type="Pfam" id="PF00913"/>
    </source>
</evidence>
<feature type="chain" id="PRO_5012414487" evidence="9">
    <location>
        <begin position="23"/>
        <end position="479"/>
    </location>
</feature>
<dbReference type="VEuPathDB" id="TriTrypDB:Tb427_000398900"/>
<evidence type="ECO:0000256" key="3">
    <source>
        <dbReference type="ARBA" id="ARBA00022475"/>
    </source>
</evidence>
<keyword evidence="3" id="KW-1003">Cell membrane</keyword>
<dbReference type="EMBL" id="KY404368">
    <property type="protein sequence ID" value="ARB50619.1"/>
    <property type="molecule type" value="Genomic_DNA"/>
</dbReference>
<evidence type="ECO:0000313" key="11">
    <source>
        <dbReference type="EMBL" id="ARB50619.1"/>
    </source>
</evidence>
<feature type="domain" description="Trypanosome variant surface glycoprotein A-type N-terminal" evidence="10">
    <location>
        <begin position="20"/>
        <end position="391"/>
    </location>
</feature>
<dbReference type="GO" id="GO:0042783">
    <property type="term" value="P:symbiont-mediated evasion of host immune response"/>
    <property type="evidence" value="ECO:0007669"/>
    <property type="project" value="InterPro"/>
</dbReference>
<protein>
    <submittedName>
        <fullName evidence="11">Variant surface glycoprotein</fullName>
    </submittedName>
</protein>
<keyword evidence="5" id="KW-0472">Membrane</keyword>
<dbReference type="VEuPathDB" id="TriTrypDB:Tb927.4.5700"/>
<evidence type="ECO:0000256" key="9">
    <source>
        <dbReference type="SAM" id="SignalP"/>
    </source>
</evidence>
<dbReference type="GO" id="GO:0005886">
    <property type="term" value="C:plasma membrane"/>
    <property type="evidence" value="ECO:0007669"/>
    <property type="project" value="UniProtKB-SubCell"/>
</dbReference>
<feature type="region of interest" description="Disordered" evidence="8">
    <location>
        <begin position="433"/>
        <end position="462"/>
    </location>
</feature>
<dbReference type="Gene3D" id="1.10.470.10">
    <property type="entry name" value="Variant Surface Glycoprotein, subunit A, domain 2"/>
    <property type="match status" value="1"/>
</dbReference>
<comment type="function">
    <text evidence="1">VSG forms a coat on the surface of the parasite. The trypanosome evades the immune response of the host by expressing a series of antigenically distinct VSGs from an estimated 1000 VSG genes.</text>
</comment>
<evidence type="ECO:0000256" key="6">
    <source>
        <dbReference type="ARBA" id="ARBA00023180"/>
    </source>
</evidence>
<comment type="subcellular location">
    <subcellularLocation>
        <location evidence="2">Cell membrane</location>
        <topology evidence="2">Lipid-anchor</topology>
        <topology evidence="2">GPI-anchor</topology>
    </subcellularLocation>
</comment>
<dbReference type="SUPFAM" id="SSF58087">
    <property type="entry name" value="Variant surface glycoprotein (N-terminal domain)"/>
    <property type="match status" value="1"/>
</dbReference>
<dbReference type="GO" id="GO:0098552">
    <property type="term" value="C:side of membrane"/>
    <property type="evidence" value="ECO:0007669"/>
    <property type="project" value="UniProtKB-KW"/>
</dbReference>
<evidence type="ECO:0000256" key="5">
    <source>
        <dbReference type="ARBA" id="ARBA00023136"/>
    </source>
</evidence>
<dbReference type="Pfam" id="PF00913">
    <property type="entry name" value="Trypan_glycop"/>
    <property type="match status" value="1"/>
</dbReference>
<keyword evidence="4" id="KW-0336">GPI-anchor</keyword>
<feature type="signal peptide" evidence="9">
    <location>
        <begin position="1"/>
        <end position="22"/>
    </location>
</feature>
<accession>A0A1V0FXX7</accession>
<evidence type="ECO:0000256" key="2">
    <source>
        <dbReference type="ARBA" id="ARBA00004609"/>
    </source>
</evidence>
<dbReference type="SUPFAM" id="SSF118251">
    <property type="entry name" value="Variant surface glycoprotein MITAT 1.2, VSG 221, C-terminal domain"/>
    <property type="match status" value="1"/>
</dbReference>
<dbReference type="Gene3D" id="3.90.150.10">
    <property type="entry name" value="Variant Surface Glycoprotein, subunit A domain 1"/>
    <property type="match status" value="1"/>
</dbReference>
<dbReference type="InterPro" id="IPR001812">
    <property type="entry name" value="Trypano_VSG_A_N_dom"/>
</dbReference>
<keyword evidence="6" id="KW-0325">Glycoprotein</keyword>